<dbReference type="EMBL" id="CAJVAS010000013">
    <property type="protein sequence ID" value="CAG7631549.1"/>
    <property type="molecule type" value="Genomic_DNA"/>
</dbReference>
<name>A0A916K3D6_9BACL</name>
<organism evidence="2 3">
    <name type="scientific">Paenibacillus solanacearum</name>
    <dbReference type="NCBI Taxonomy" id="2048548"/>
    <lineage>
        <taxon>Bacteria</taxon>
        <taxon>Bacillati</taxon>
        <taxon>Bacillota</taxon>
        <taxon>Bacilli</taxon>
        <taxon>Bacillales</taxon>
        <taxon>Paenibacillaceae</taxon>
        <taxon>Paenibacillus</taxon>
    </lineage>
</organism>
<protein>
    <submittedName>
        <fullName evidence="2">Uncharacterized protein</fullName>
    </submittedName>
</protein>
<proteinExistence type="predicted"/>
<sequence>MYRSPKERIASMPEQQLLAGGLQDTQALLASDMADTELSAAHSSGQEQMKQTQRKAYR</sequence>
<feature type="region of interest" description="Disordered" evidence="1">
    <location>
        <begin position="33"/>
        <end position="58"/>
    </location>
</feature>
<dbReference type="AlphaFoldDB" id="A0A916K3D6"/>
<comment type="caution">
    <text evidence="2">The sequence shown here is derived from an EMBL/GenBank/DDBJ whole genome shotgun (WGS) entry which is preliminary data.</text>
</comment>
<keyword evidence="3" id="KW-1185">Reference proteome</keyword>
<evidence type="ECO:0000256" key="1">
    <source>
        <dbReference type="SAM" id="MobiDB-lite"/>
    </source>
</evidence>
<gene>
    <name evidence="2" type="ORF">PAESOLCIP111_03309</name>
</gene>
<evidence type="ECO:0000313" key="2">
    <source>
        <dbReference type="EMBL" id="CAG7631549.1"/>
    </source>
</evidence>
<feature type="compositionally biased region" description="Polar residues" evidence="1">
    <location>
        <begin position="41"/>
        <end position="51"/>
    </location>
</feature>
<dbReference type="Proteomes" id="UP000693672">
    <property type="component" value="Unassembled WGS sequence"/>
</dbReference>
<reference evidence="2" key="1">
    <citation type="submission" date="2021-06" db="EMBL/GenBank/DDBJ databases">
        <authorList>
            <person name="Criscuolo A."/>
        </authorList>
    </citation>
    <scope>NUCLEOTIDE SEQUENCE</scope>
    <source>
        <strain evidence="2">CIP111600</strain>
    </source>
</reference>
<accession>A0A916K3D6</accession>
<evidence type="ECO:0000313" key="3">
    <source>
        <dbReference type="Proteomes" id="UP000693672"/>
    </source>
</evidence>
<dbReference type="RefSeq" id="WP_218093060.1">
    <property type="nucleotide sequence ID" value="NZ_CAJVAS010000013.1"/>
</dbReference>